<evidence type="ECO:0000259" key="3">
    <source>
        <dbReference type="PROSITE" id="PS51857"/>
    </source>
</evidence>
<name>A0A0W8FCJ3_9ZZZZ</name>
<accession>A0A0W8FCJ3</accession>
<dbReference type="InterPro" id="IPR002059">
    <property type="entry name" value="CSP_DNA-bd"/>
</dbReference>
<evidence type="ECO:0000256" key="2">
    <source>
        <dbReference type="ARBA" id="ARBA00022490"/>
    </source>
</evidence>
<sequence length="64" mass="6962">MVDGTVKFFNRVKNFGFIAGDDGKDYFVHVTGLKPGVAIDEGDKVSFDVIEGEKGPKADKVEKV</sequence>
<gene>
    <name evidence="4" type="ORF">ASZ90_011765</name>
</gene>
<dbReference type="InterPro" id="IPR050181">
    <property type="entry name" value="Cold_shock_domain"/>
</dbReference>
<dbReference type="SMART" id="SM00357">
    <property type="entry name" value="CSP"/>
    <property type="match status" value="1"/>
</dbReference>
<feature type="domain" description="CSD" evidence="3">
    <location>
        <begin position="1"/>
        <end position="63"/>
    </location>
</feature>
<dbReference type="GO" id="GO:0003676">
    <property type="term" value="F:nucleic acid binding"/>
    <property type="evidence" value="ECO:0007669"/>
    <property type="project" value="InterPro"/>
</dbReference>
<dbReference type="InterPro" id="IPR012156">
    <property type="entry name" value="Cold_shock_CspA"/>
</dbReference>
<comment type="subcellular location">
    <subcellularLocation>
        <location evidence="1">Cytoplasm</location>
    </subcellularLocation>
</comment>
<dbReference type="SUPFAM" id="SSF50249">
    <property type="entry name" value="Nucleic acid-binding proteins"/>
    <property type="match status" value="1"/>
</dbReference>
<evidence type="ECO:0000313" key="4">
    <source>
        <dbReference type="EMBL" id="KUG18529.1"/>
    </source>
</evidence>
<organism evidence="4">
    <name type="scientific">hydrocarbon metagenome</name>
    <dbReference type="NCBI Taxonomy" id="938273"/>
    <lineage>
        <taxon>unclassified sequences</taxon>
        <taxon>metagenomes</taxon>
        <taxon>ecological metagenomes</taxon>
    </lineage>
</organism>
<dbReference type="InterPro" id="IPR011129">
    <property type="entry name" value="CSD"/>
</dbReference>
<comment type="caution">
    <text evidence="4">The sequence shown here is derived from an EMBL/GenBank/DDBJ whole genome shotgun (WGS) entry which is preliminary data.</text>
</comment>
<dbReference type="EMBL" id="LNQE01001375">
    <property type="protein sequence ID" value="KUG18529.1"/>
    <property type="molecule type" value="Genomic_DNA"/>
</dbReference>
<dbReference type="PROSITE" id="PS51857">
    <property type="entry name" value="CSD_2"/>
    <property type="match status" value="1"/>
</dbReference>
<dbReference type="Gene3D" id="2.40.50.140">
    <property type="entry name" value="Nucleic acid-binding proteins"/>
    <property type="match status" value="1"/>
</dbReference>
<dbReference type="InterPro" id="IPR012340">
    <property type="entry name" value="NA-bd_OB-fold"/>
</dbReference>
<dbReference type="PIRSF" id="PIRSF002599">
    <property type="entry name" value="Cold_shock_A"/>
    <property type="match status" value="1"/>
</dbReference>
<dbReference type="Pfam" id="PF00313">
    <property type="entry name" value="CSD"/>
    <property type="match status" value="1"/>
</dbReference>
<protein>
    <submittedName>
        <fullName evidence="4">Cold shock protein cspa</fullName>
    </submittedName>
</protein>
<evidence type="ECO:0000256" key="1">
    <source>
        <dbReference type="ARBA" id="ARBA00004496"/>
    </source>
</evidence>
<proteinExistence type="predicted"/>
<dbReference type="AlphaFoldDB" id="A0A0W8FCJ3"/>
<dbReference type="PANTHER" id="PTHR11544">
    <property type="entry name" value="COLD SHOCK DOMAIN CONTAINING PROTEINS"/>
    <property type="match status" value="1"/>
</dbReference>
<dbReference type="GO" id="GO:0005737">
    <property type="term" value="C:cytoplasm"/>
    <property type="evidence" value="ECO:0007669"/>
    <property type="project" value="UniProtKB-SubCell"/>
</dbReference>
<dbReference type="PRINTS" id="PR00050">
    <property type="entry name" value="COLDSHOCK"/>
</dbReference>
<keyword evidence="2" id="KW-0963">Cytoplasm</keyword>
<reference evidence="4" key="1">
    <citation type="journal article" date="2015" name="Proc. Natl. Acad. Sci. U.S.A.">
        <title>Networks of energetic and metabolic interactions define dynamics in microbial communities.</title>
        <authorList>
            <person name="Embree M."/>
            <person name="Liu J.K."/>
            <person name="Al-Bassam M.M."/>
            <person name="Zengler K."/>
        </authorList>
    </citation>
    <scope>NUCLEOTIDE SEQUENCE</scope>
</reference>